<evidence type="ECO:0000259" key="3">
    <source>
        <dbReference type="PROSITE" id="PS50994"/>
    </source>
</evidence>
<dbReference type="PROSITE" id="PS50994">
    <property type="entry name" value="INTEGRASE"/>
    <property type="match status" value="2"/>
</dbReference>
<dbReference type="InterPro" id="IPR043502">
    <property type="entry name" value="DNA/RNA_pol_sf"/>
</dbReference>
<evidence type="ECO:0000313" key="5">
    <source>
        <dbReference type="Proteomes" id="UP001529510"/>
    </source>
</evidence>
<protein>
    <recommendedName>
        <fullName evidence="3">Integrase catalytic domain-containing protein</fullName>
    </recommendedName>
</protein>
<feature type="compositionally biased region" description="Polar residues" evidence="2">
    <location>
        <begin position="2174"/>
        <end position="2195"/>
    </location>
</feature>
<dbReference type="SUPFAM" id="SSF56672">
    <property type="entry name" value="DNA/RNA polymerases"/>
    <property type="match status" value="2"/>
</dbReference>
<gene>
    <name evidence="4" type="ORF">M9458_007461</name>
</gene>
<feature type="domain" description="Integrase catalytic" evidence="3">
    <location>
        <begin position="3789"/>
        <end position="3975"/>
    </location>
</feature>
<dbReference type="InterPro" id="IPR012337">
    <property type="entry name" value="RNaseH-like_sf"/>
</dbReference>
<dbReference type="Pfam" id="PF17921">
    <property type="entry name" value="Integrase_H2C2"/>
    <property type="match status" value="2"/>
</dbReference>
<dbReference type="InterPro" id="IPR001878">
    <property type="entry name" value="Znf_CCHC"/>
</dbReference>
<dbReference type="SUPFAM" id="SSF53098">
    <property type="entry name" value="Ribonuclease H-like"/>
    <property type="match status" value="2"/>
</dbReference>
<feature type="compositionally biased region" description="Acidic residues" evidence="2">
    <location>
        <begin position="2197"/>
        <end position="2210"/>
    </location>
</feature>
<evidence type="ECO:0000256" key="2">
    <source>
        <dbReference type="SAM" id="MobiDB-lite"/>
    </source>
</evidence>
<evidence type="ECO:0000313" key="4">
    <source>
        <dbReference type="EMBL" id="KAL0198921.1"/>
    </source>
</evidence>
<dbReference type="InterPro" id="IPR001584">
    <property type="entry name" value="Integrase_cat-core"/>
</dbReference>
<dbReference type="CDD" id="cd01644">
    <property type="entry name" value="RT_pepA17"/>
    <property type="match status" value="2"/>
</dbReference>
<dbReference type="Gene3D" id="3.30.420.10">
    <property type="entry name" value="Ribonuclease H-like superfamily/Ribonuclease H"/>
    <property type="match status" value="2"/>
</dbReference>
<sequence length="4092" mass="466963">MSQIDATVCSVEESGKKREIKLTQKALLNKIERLQQDRKRVVNEIKGLIPKTKELMKHKESVLQVKQCLTTLNKLCGNAVREHEELLPLIPEEEITRQDEWFTSIMKYSSEFKTQTEQWISEIEGTQSASQNQNPTEMNENVSSSVELQEVECSNEMEDDINPGDSVSNVGSNKSSQSQRSSTSSARLKAEAELAALAMKKKMLKERHALEEEEERLRKRKERLQLDAEIAGEQAKLEILKTRSTTSIRRTSKVSDGMNLYVTKSTQPLDVNADVFIPLASEQNESKKERHLGGKSKVAKMHAHVVDNVQSSNIQVQPSLQTHIDPVETQYLQGPQDFNTDILMSSATENCVLDMMKKQNEVTTLLIQQQRLSTLPKREIPIFDGDPLKYHSFIRAFENGIEKNTTDNCDRLYFLEQHTRSYARALVRSCHYMNPARGYVKAKALLKEQFGNEQKVASAYMEKALLWPPIKTEDVRALQDLSFFLRGCCNAMEDVQYLHELDLPSNMLSIIRKLPYKLRDRWRNQVCELQERNNQRVKFKDIADFIEKQVKVLTDPVFGNIQDSPSVNDKGRNKLKSQVRSGNKGTSFATIAGIVEEKHQSVKEKEIIPSGRKLCICCGGGHTLDVCVQLGKMVHQKKIGFLKENGICFGCLCIGHISRDCRKRISCTKCSLKHPTVLHKEPSNISEQTMRNTVVSVDNMLVTSGLTGAGDQDCKLPIVPVQVKSNKGSKIITTYAFLDQGSTAVFCTESLMHKLHLTGRKGCILLRTMGQEKVVSSNIVSGLEVASLDGDSFLELPKAYTQESMPVHKGNIPTERDIKRWSYLKTVQLPQIDAGIELLIGTNVPKALEPLEVVCSVDDGPYAIRTMLGWTVNGPLTGDSGGMADCEQPQITVNRVSAVNLDELWQQQFQNDFPENCLDDHTGMSREDHKFLELVINSVKHVNGHYQIALPLRNFNVSMPNNKNIVKQRLYHLKRKLQKDPVFYAEYNTFLNDLLLKDYAEKVPEEELDRGDGKVWYIPHHGVYHPTKKKIRVVFDCGASYQGTSLNAQLLQGPNLTSSLIGVVTRFRREHVVIMADIESMFYQVRVPSADIDLLRFLWWPEGDLEQQPVEYRMKVHLFGAASSPSCANFALRRCAEDNGHHYSEKAVEKLLHCFYVDDCLVSVVTEEEAVSLYKELISLCASGGFSLTKWMTNRPGVLESIPKNHRAKGMEGLNMKFASLPVERVLGVEWCIQSDSFKFKIVLKNRPLTRRGILSTVSSIYDPLGMLSPVVLTAKKILRDLCRREIGWDDTVPESTSKEWLKWLQQLHLLDSFKVDRCVKPSGFGDIDTAQLHHFCDASQDGYGMVSYLLLKNNCSEMHSAFIMGKARVAPLKTVTIPRMELIAATMASRMDVLWRRELQMDLLDSVFWTDSQSVLKYIRNETSRFKVFVANRVSQILKASHPIQWRYVNTASNPADMASKGVKVDVFIQNSTWVSGPPFLLHPESEWPVNMENINYLSPEDPEVKRVAAINLLQVKEDPVTYLIQYFSSWTRLKKSVAWYLRIKEWLIFCVKKRRNLHLAVAQLDINEEKKRSSVDDEINLFKRTTMYRSLTKEDVDRAELAIIKFCQRQRFPEELDSLEKEQHVKKSSHLYKLCPQLQDGIMRVGGRLSRLSMPVEVKHPIILSKDLHISELLLRHVHQEVGHGGRNHMLSKLREKYWMTGASVAIRKVLSKCIICRRLNALPVHQQMADMPHERIVVDEPPFTCVGVDYFGPFEVKSRRSRVKRYGVIFTCLAIRAVHLEVASSLDTDSFINALRRFIARRGQVRELRSDNGTNFVGAERELKAAIEQWNHMQITDFLLQKGIKWSFNPPAGSHHGGSWERLIRSVRKVLNSTFKVQNLDEEGLHTVICEIEAILNSRPITKASMDLNDLEALTPNHLLLLKTSPSLPPGLFQPADMYAHRRWKQVQYMSDLFWKRWVKEYLLQLQERQRWVGVKRNLVVGDLVVIMDSTAPRNSWPMGRVIQTFPDRRGFVRQVRIKTRSSCLERPITKLEASKAYSPSQVLGGEKFGTFTRKTQESGKKREIKLTQKALLNKIERLQQDRKRVVNEIKGLIPKTKELMKHKESVLQVKQCLTTLNKLCGNAVREHEELLPLIPEEEITRQDEWFTSIMKYSSEFKTQTEQWISEIEGTQSASQNQNPTEMNENVSSSVELQEVECSNEMEDDINPGDSVSNVGSNKSSQSQRSSTSSARLKAEAELAALAMKKKMLKERHALEEEEERLRKRKERLQLDAEIAGEQAKLEILKTRSTTSIRRTSKVSDGMNLYVTKSTQPLDVNADVFIPLASEQNESKKERHLGGKSKVAKMHAHVVDNVQSSNIQVQPSLQTHIDPVETQYLQGPQDFNTDILMSSATENCVLDMMKKQNEVTTLLIQQQRLSTLPKREIPIFDGDPLKYHSFIRAFENGIEKNTTDNCDRLYFLEQHTRSYARALVRSCHYMNPARGYVKAKALLKEQFGNEQKVASAYMEKALLWPPIKTEDVRALQDLSFFLRGCCNAMEDVQYLHELDLPSNMLSIIRKLPYKLRDRWRNQVCELQERNNQRVKFKDIADFIEKQVKVLTDPVFGNIQDSPSVNDKGRNKLKSQVRSGNKGTSFATIAGIVEEKHQSVKEKEIIPSGRKLCICCGGGHTLDVCVQLGKMVHQKKIGFLKENGICFGCLCIGHISRDCRKRISCTKCSLKHPTVLHKEPSNISEQTMRNTVVSVDNMLVTSGLTGAGDQDCKLPIVPVQVKSNKGSKIITTYAFLDQGSTAVFCTESLMHKLHLTGRKGCILLRTMGQEKVVSSNIVSGLEVASLDGDSFLELPKAYTQESMPVHKGNIPTERDIKRWSYLKTVQLPQIDAGIELLIGTNVPKALEPLEVVCSVDDGPYAIRTMLGWTVNGPLTGDSGGMADCEQPQITVNRVSAVNLDELWQQQFQNDFPENCLDDHTGMSREDHKFLELVINSVKHVNGHYQIALPLRNFNVSMPNNKNIVKQRLYHLKRKLQKDPVFYAEYNTFLNDLLLKDYAEKVPEEELDHGDGKVWYIPHHGVYHPTKKKIRVVFDCGASYQGTSLNAQLLQGPNLTSSLIGVVTRFRREHVVIMADIESMFYQVRVPSADIDLLRFLWWPEGDLEQQPVEYRMKVHLFGAASSPSCANFALRRCAEDNGHHYSEKAVEKLLHCFYVDDCLVSVVTEEEAVSLYKELISLCASGGFSLTKWMTNRPGVLESIPKNHRAKGMEGLNMKFASLPVERVLGVEWCIQSDSFKFKIVLKNRPLTRRGILSTVSSIYDPLGMLSPVVLTAKKILRDLCRREIGWDDTVPESTSKEWLKWLQQLHLLDSFKVDRCVKPSGFGDIDTAQLHHFCDASQDGYGMVSYLLLKNNCSEMHSAFIMGKARVAPLKTVTIPRMELIAATMASRMDVLWRRELQMDLLDSVFWTDSQSVLKYIRNETSRFKVFVANRVSQILKASHPIQWRYVNTASNPADMASKGVKVDVFIQNSTWVSGPPFLLHPESEWPVNMENINYLSPEDPEVKRVAAINLLQVKEDPVTYLIQYFSSWTRLKKSVAWYLRIKEWLIFCVKKRRNLHLAVAQLDINEEKKRSSVDDEINLFKRTTMYRSLTKEDVDRAELAIIKFCQRQRFPEELDSLEKEQHVKKSSHLYKLCPQLQDGIMRVGGRLSRLSMPVEVKHPIILSKDLHISELLLRHVHQEVGHGGRNHMLSKLREKYWMTGASVAIRKVLSKCIICRRLNALPVHQQMADMPHERIVVDEPPFTCVGVDYFGPFEVKSRRSRVKRYGVIFTCLAIRAVHLEVASSLDTDSFINALRRFIARRGQVRELRSDNGTNFVGAERELKAAIEQWNHMQITDFLLQKGIKWSFNPPAGSHHGGSWERLIRSVRKVLNSTFKVQNLDEEGLHTVICEIEAILNSRPITKASMDLNDLEALTPNHLLLLKTSPSLPPGLFQPADMYAHRRWKQVQYMSDLFWKRWVKEYLLQLQERQRWVGVKRNLVVGDLVVIMDSTAPRNSWPMGRVIQTFPDRRGFVRQVRIKTRSSCLERPITKVCLLQEAEGC</sequence>
<dbReference type="EMBL" id="JAMKFB020000003">
    <property type="protein sequence ID" value="KAL0198921.1"/>
    <property type="molecule type" value="Genomic_DNA"/>
</dbReference>
<reference evidence="4 5" key="1">
    <citation type="submission" date="2024-05" db="EMBL/GenBank/DDBJ databases">
        <title>Genome sequencing and assembly of Indian major carp, Cirrhinus mrigala (Hamilton, 1822).</title>
        <authorList>
            <person name="Mohindra V."/>
            <person name="Chowdhury L.M."/>
            <person name="Lal K."/>
            <person name="Jena J.K."/>
        </authorList>
    </citation>
    <scope>NUCLEOTIDE SEQUENCE [LARGE SCALE GENOMIC DNA]</scope>
    <source>
        <strain evidence="4">CM1030</strain>
        <tissue evidence="4">Blood</tissue>
    </source>
</reference>
<dbReference type="GO" id="GO:0006259">
    <property type="term" value="P:DNA metabolic process"/>
    <property type="evidence" value="ECO:0007669"/>
    <property type="project" value="UniProtKB-ARBA"/>
</dbReference>
<dbReference type="PANTHER" id="PTHR47331:SF3">
    <property type="match status" value="1"/>
</dbReference>
<feature type="compositionally biased region" description="Acidic residues" evidence="2">
    <location>
        <begin position="149"/>
        <end position="162"/>
    </location>
</feature>
<accession>A0ABD0RKR3</accession>
<dbReference type="Gene3D" id="1.10.340.70">
    <property type="match status" value="2"/>
</dbReference>
<dbReference type="InterPro" id="IPR008042">
    <property type="entry name" value="Retrotrans_Pao"/>
</dbReference>
<feature type="compositionally biased region" description="Low complexity" evidence="2">
    <location>
        <begin position="2220"/>
        <end position="2233"/>
    </location>
</feature>
<keyword evidence="5" id="KW-1185">Reference proteome</keyword>
<dbReference type="PANTHER" id="PTHR47331">
    <property type="entry name" value="PHD-TYPE DOMAIN-CONTAINING PROTEIN"/>
    <property type="match status" value="1"/>
</dbReference>
<feature type="coiled-coil region" evidence="1">
    <location>
        <begin position="2065"/>
        <end position="2092"/>
    </location>
</feature>
<evidence type="ECO:0000256" key="1">
    <source>
        <dbReference type="SAM" id="Coils"/>
    </source>
</evidence>
<dbReference type="Proteomes" id="UP001529510">
    <property type="component" value="Unassembled WGS sequence"/>
</dbReference>
<feature type="compositionally biased region" description="Polar residues" evidence="2">
    <location>
        <begin position="126"/>
        <end position="147"/>
    </location>
</feature>
<keyword evidence="1" id="KW-0175">Coiled coil</keyword>
<feature type="region of interest" description="Disordered" evidence="2">
    <location>
        <begin position="126"/>
        <end position="188"/>
    </location>
</feature>
<dbReference type="InterPro" id="IPR036397">
    <property type="entry name" value="RNaseH_sf"/>
</dbReference>
<comment type="caution">
    <text evidence="4">The sequence shown here is derived from an EMBL/GenBank/DDBJ whole genome shotgun (WGS) entry which is preliminary data.</text>
</comment>
<name>A0ABD0RKR3_CIRMR</name>
<dbReference type="InterPro" id="IPR041588">
    <property type="entry name" value="Integrase_H2C2"/>
</dbReference>
<feature type="compositionally biased region" description="Low complexity" evidence="2">
    <location>
        <begin position="172"/>
        <end position="185"/>
    </location>
</feature>
<organism evidence="4 5">
    <name type="scientific">Cirrhinus mrigala</name>
    <name type="common">Mrigala</name>
    <dbReference type="NCBI Taxonomy" id="683832"/>
    <lineage>
        <taxon>Eukaryota</taxon>
        <taxon>Metazoa</taxon>
        <taxon>Chordata</taxon>
        <taxon>Craniata</taxon>
        <taxon>Vertebrata</taxon>
        <taxon>Euteleostomi</taxon>
        <taxon>Actinopterygii</taxon>
        <taxon>Neopterygii</taxon>
        <taxon>Teleostei</taxon>
        <taxon>Ostariophysi</taxon>
        <taxon>Cypriniformes</taxon>
        <taxon>Cyprinidae</taxon>
        <taxon>Labeoninae</taxon>
        <taxon>Labeonini</taxon>
        <taxon>Cirrhinus</taxon>
    </lineage>
</organism>
<proteinExistence type="predicted"/>
<feature type="region of interest" description="Disordered" evidence="2">
    <location>
        <begin position="2174"/>
        <end position="2236"/>
    </location>
</feature>
<dbReference type="Pfam" id="PF18701">
    <property type="entry name" value="DUF5641"/>
    <property type="match status" value="2"/>
</dbReference>
<dbReference type="InterPro" id="IPR040676">
    <property type="entry name" value="DUF5641"/>
</dbReference>
<feature type="coiled-coil region" evidence="1">
    <location>
        <begin position="17"/>
        <end position="44"/>
    </location>
</feature>
<dbReference type="Pfam" id="PF05380">
    <property type="entry name" value="Peptidase_A17"/>
    <property type="match status" value="2"/>
</dbReference>
<feature type="domain" description="Integrase catalytic" evidence="3">
    <location>
        <begin position="1741"/>
        <end position="1927"/>
    </location>
</feature>
<dbReference type="SMART" id="SM00343">
    <property type="entry name" value="ZnF_C2HC"/>
    <property type="match status" value="2"/>
</dbReference>